<dbReference type="InterPro" id="IPR015422">
    <property type="entry name" value="PyrdxlP-dep_Trfase_small"/>
</dbReference>
<dbReference type="STRING" id="587909.SAMN05421810_101272"/>
<evidence type="ECO:0000313" key="2">
    <source>
        <dbReference type="Proteomes" id="UP000198727"/>
    </source>
</evidence>
<dbReference type="Gene3D" id="3.90.1150.10">
    <property type="entry name" value="Aspartate Aminotransferase, domain 1"/>
    <property type="match status" value="1"/>
</dbReference>
<accession>A0A1I5KS01</accession>
<name>A0A1I5KS01_9PSEU</name>
<protein>
    <submittedName>
        <fullName evidence="1">dTDP-3-amino-3, 4, 6-trideoxy-alpha-D-glucose transaminase</fullName>
    </submittedName>
</protein>
<proteinExistence type="predicted"/>
<reference evidence="2" key="1">
    <citation type="submission" date="2016-10" db="EMBL/GenBank/DDBJ databases">
        <authorList>
            <person name="Varghese N."/>
            <person name="Submissions S."/>
        </authorList>
    </citation>
    <scope>NUCLEOTIDE SEQUENCE [LARGE SCALE GENOMIC DNA]</scope>
    <source>
        <strain evidence="2">CGMCC 4.5579</strain>
    </source>
</reference>
<keyword evidence="2" id="KW-1185">Reference proteome</keyword>
<evidence type="ECO:0000313" key="1">
    <source>
        <dbReference type="EMBL" id="SFO87712.1"/>
    </source>
</evidence>
<dbReference type="InterPro" id="IPR000653">
    <property type="entry name" value="DegT/StrS_aminotransferase"/>
</dbReference>
<dbReference type="Pfam" id="PF01041">
    <property type="entry name" value="DegT_DnrJ_EryC1"/>
    <property type="match status" value="1"/>
</dbReference>
<dbReference type="AlphaFoldDB" id="A0A1I5KS01"/>
<sequence length="38" mass="4048">MGSLPVAERLAGEVLSLPIRPQLLAEAVDHVIAVLRGR</sequence>
<organism evidence="1 2">
    <name type="scientific">Amycolatopsis arida</name>
    <dbReference type="NCBI Taxonomy" id="587909"/>
    <lineage>
        <taxon>Bacteria</taxon>
        <taxon>Bacillati</taxon>
        <taxon>Actinomycetota</taxon>
        <taxon>Actinomycetes</taxon>
        <taxon>Pseudonocardiales</taxon>
        <taxon>Pseudonocardiaceae</taxon>
        <taxon>Amycolatopsis</taxon>
    </lineage>
</organism>
<dbReference type="EMBL" id="FOWW01000001">
    <property type="protein sequence ID" value="SFO87712.1"/>
    <property type="molecule type" value="Genomic_DNA"/>
</dbReference>
<gene>
    <name evidence="1" type="ORF">SAMN05421810_101272</name>
</gene>
<dbReference type="Proteomes" id="UP000198727">
    <property type="component" value="Unassembled WGS sequence"/>
</dbReference>